<reference evidence="2 3" key="1">
    <citation type="submission" date="2024-04" db="EMBL/GenBank/DDBJ databases">
        <title>Phyllosticta paracitricarpa is synonymous to the EU quarantine fungus P. citricarpa based on phylogenomic analyses.</title>
        <authorList>
            <consortium name="Lawrence Berkeley National Laboratory"/>
            <person name="Van ingen-buijs V.A."/>
            <person name="Van westerhoven A.C."/>
            <person name="Haridas S."/>
            <person name="Skiadas P."/>
            <person name="Martin F."/>
            <person name="Groenewald J.Z."/>
            <person name="Crous P.W."/>
            <person name="Seidl M.F."/>
        </authorList>
    </citation>
    <scope>NUCLEOTIDE SEQUENCE [LARGE SCALE GENOMIC DNA]</scope>
    <source>
        <strain evidence="2 3">CPC 17464</strain>
    </source>
</reference>
<evidence type="ECO:0000313" key="3">
    <source>
        <dbReference type="Proteomes" id="UP001360953"/>
    </source>
</evidence>
<accession>A0ABR1M669</accession>
<evidence type="ECO:0000313" key="2">
    <source>
        <dbReference type="EMBL" id="KAK7541996.1"/>
    </source>
</evidence>
<feature type="region of interest" description="Disordered" evidence="1">
    <location>
        <begin position="110"/>
        <end position="153"/>
    </location>
</feature>
<name>A0ABR1M669_9PEZI</name>
<keyword evidence="3" id="KW-1185">Reference proteome</keyword>
<gene>
    <name evidence="2" type="ORF">J3D65DRAFT_195348</name>
</gene>
<dbReference type="RefSeq" id="XP_066658289.1">
    <property type="nucleotide sequence ID" value="XM_066794374.1"/>
</dbReference>
<comment type="caution">
    <text evidence="2">The sequence shown here is derived from an EMBL/GenBank/DDBJ whole genome shotgun (WGS) entry which is preliminary data.</text>
</comment>
<feature type="compositionally biased region" description="Polar residues" evidence="1">
    <location>
        <begin position="214"/>
        <end position="223"/>
    </location>
</feature>
<organism evidence="2 3">
    <name type="scientific">Phyllosticta citribraziliensis</name>
    <dbReference type="NCBI Taxonomy" id="989973"/>
    <lineage>
        <taxon>Eukaryota</taxon>
        <taxon>Fungi</taxon>
        <taxon>Dikarya</taxon>
        <taxon>Ascomycota</taxon>
        <taxon>Pezizomycotina</taxon>
        <taxon>Dothideomycetes</taxon>
        <taxon>Dothideomycetes incertae sedis</taxon>
        <taxon>Botryosphaeriales</taxon>
        <taxon>Phyllostictaceae</taxon>
        <taxon>Phyllosticta</taxon>
    </lineage>
</organism>
<dbReference type="EMBL" id="JBBPEH010000002">
    <property type="protein sequence ID" value="KAK7541996.1"/>
    <property type="molecule type" value="Genomic_DNA"/>
</dbReference>
<dbReference type="Proteomes" id="UP001360953">
    <property type="component" value="Unassembled WGS sequence"/>
</dbReference>
<protein>
    <submittedName>
        <fullName evidence="2">Uncharacterized protein</fullName>
    </submittedName>
</protein>
<sequence length="332" mass="35871">MADEPVIEDWANPPMQYIKNLKRMKCSEEDDWMTLTKDRAGKYQPFFFPGATSTRRHVKNPLCGKTLVPYLQFLDLKFVRTIDSRDAYVALREIWIIIFGEPVNKAMANAQSASPDSHTAAADMQGQASLPESSAMEDQAAADQEVTASASSDGVGVQYQAGSQLAPSTPNLSITSSKTIGLQDVAPGSGLGATTPTSFPPDLIIVKTKDRPKTLQQSGLDPNTRSRSKRKRSESDDGQLVATSLRASSASSSSNTRPSARGEIERKVKAAKDKVVRESLVDLGKEVIKNAQDWIAKVETAETGDGNIAGALLNVQNVVNDGQMALELLNMD</sequence>
<feature type="region of interest" description="Disordered" evidence="1">
    <location>
        <begin position="209"/>
        <end position="266"/>
    </location>
</feature>
<dbReference type="GeneID" id="92027280"/>
<feature type="compositionally biased region" description="Low complexity" evidence="1">
    <location>
        <begin position="242"/>
        <end position="259"/>
    </location>
</feature>
<evidence type="ECO:0000256" key="1">
    <source>
        <dbReference type="SAM" id="MobiDB-lite"/>
    </source>
</evidence>
<proteinExistence type="predicted"/>